<organism evidence="2 3">
    <name type="scientific">Georgfuchsia toluolica</name>
    <dbReference type="NCBI Taxonomy" id="424218"/>
    <lineage>
        <taxon>Bacteria</taxon>
        <taxon>Pseudomonadati</taxon>
        <taxon>Pseudomonadota</taxon>
        <taxon>Betaproteobacteria</taxon>
        <taxon>Nitrosomonadales</taxon>
        <taxon>Sterolibacteriaceae</taxon>
        <taxon>Georgfuchsia</taxon>
    </lineage>
</organism>
<feature type="transmembrane region" description="Helical" evidence="1">
    <location>
        <begin position="225"/>
        <end position="246"/>
    </location>
</feature>
<sequence length="252" mass="28181">MTMRLKQCPKCGHLRQSGDTSPPEQCPACGIYFAKWLARDSFVPPALRKEETEPDAEAANWRDCILERILHVPQNVSGAQIWGRAAILLFLLVWGVRLGMMNYRNGEMGQSFMHNILLPIHEAGHILFIPFGELMTILGGSLFQLLFPLIIGGALLWQNRDAFGGAVGAWWASVSLMDLAPYIYDAREPQLILLGGHTGDDGPHDWIYLLGEFGKVQRSQAYGAWAHHLGFALMLLSLAAAAWALWHWHKRA</sequence>
<keyword evidence="3" id="KW-1185">Reference proteome</keyword>
<dbReference type="EMBL" id="CAJQUM010000001">
    <property type="protein sequence ID" value="CAG4884456.1"/>
    <property type="molecule type" value="Genomic_DNA"/>
</dbReference>
<gene>
    <name evidence="2" type="ORF">GTOL_12339</name>
</gene>
<evidence type="ECO:0000256" key="1">
    <source>
        <dbReference type="SAM" id="Phobius"/>
    </source>
</evidence>
<comment type="caution">
    <text evidence="2">The sequence shown here is derived from an EMBL/GenBank/DDBJ whole genome shotgun (WGS) entry which is preliminary data.</text>
</comment>
<dbReference type="AlphaFoldDB" id="A0A916NIF3"/>
<evidence type="ECO:0000313" key="3">
    <source>
        <dbReference type="Proteomes" id="UP000742786"/>
    </source>
</evidence>
<proteinExistence type="predicted"/>
<name>A0A916NIF3_9PROT</name>
<evidence type="ECO:0000313" key="2">
    <source>
        <dbReference type="EMBL" id="CAG4884456.1"/>
    </source>
</evidence>
<keyword evidence="1" id="KW-0472">Membrane</keyword>
<keyword evidence="1" id="KW-0812">Transmembrane</keyword>
<protein>
    <submittedName>
        <fullName evidence="2">Zinc ribbon domain-containing protein</fullName>
    </submittedName>
</protein>
<feature type="transmembrane region" description="Helical" evidence="1">
    <location>
        <begin position="81"/>
        <end position="100"/>
    </location>
</feature>
<feature type="transmembrane region" description="Helical" evidence="1">
    <location>
        <begin position="163"/>
        <end position="184"/>
    </location>
</feature>
<keyword evidence="1" id="KW-1133">Transmembrane helix</keyword>
<reference evidence="2" key="1">
    <citation type="submission" date="2021-04" db="EMBL/GenBank/DDBJ databases">
        <authorList>
            <person name="Hornung B."/>
        </authorList>
    </citation>
    <scope>NUCLEOTIDE SEQUENCE</scope>
    <source>
        <strain evidence="2">G5G6</strain>
    </source>
</reference>
<dbReference type="Proteomes" id="UP000742786">
    <property type="component" value="Unassembled WGS sequence"/>
</dbReference>
<accession>A0A916NIF3</accession>
<feature type="transmembrane region" description="Helical" evidence="1">
    <location>
        <begin position="137"/>
        <end position="156"/>
    </location>
</feature>